<organism evidence="1 2">
    <name type="scientific">Melia azedarach</name>
    <name type="common">Chinaberry tree</name>
    <dbReference type="NCBI Taxonomy" id="155640"/>
    <lineage>
        <taxon>Eukaryota</taxon>
        <taxon>Viridiplantae</taxon>
        <taxon>Streptophyta</taxon>
        <taxon>Embryophyta</taxon>
        <taxon>Tracheophyta</taxon>
        <taxon>Spermatophyta</taxon>
        <taxon>Magnoliopsida</taxon>
        <taxon>eudicotyledons</taxon>
        <taxon>Gunneridae</taxon>
        <taxon>Pentapetalae</taxon>
        <taxon>rosids</taxon>
        <taxon>malvids</taxon>
        <taxon>Sapindales</taxon>
        <taxon>Meliaceae</taxon>
        <taxon>Melia</taxon>
    </lineage>
</organism>
<dbReference type="Proteomes" id="UP001164539">
    <property type="component" value="Chromosome 8"/>
</dbReference>
<proteinExistence type="predicted"/>
<evidence type="ECO:0000313" key="1">
    <source>
        <dbReference type="EMBL" id="KAJ4713592.1"/>
    </source>
</evidence>
<gene>
    <name evidence="1" type="ORF">OWV82_015660</name>
</gene>
<sequence>MARSGKGMAISMLILRILTLLLSAGCIVVFIINTFRNGDGSKTTFKDVFAYRYVFSTAVIGAAYSLLQLPFTVYFVSTEKRMITGRFLPEFDFYGDKIISFLLATGVGAGFAITFEFKKFLNADDLKSRVEKFLDRSYIATGLLLGAFVCMAVVSVISSINRKTSSGGFFS</sequence>
<evidence type="ECO:0000313" key="2">
    <source>
        <dbReference type="Proteomes" id="UP001164539"/>
    </source>
</evidence>
<name>A0ACC1XRR8_MELAZ</name>
<accession>A0ACC1XRR8</accession>
<dbReference type="EMBL" id="CM051401">
    <property type="protein sequence ID" value="KAJ4713592.1"/>
    <property type="molecule type" value="Genomic_DNA"/>
</dbReference>
<comment type="caution">
    <text evidence="1">The sequence shown here is derived from an EMBL/GenBank/DDBJ whole genome shotgun (WGS) entry which is preliminary data.</text>
</comment>
<keyword evidence="2" id="KW-1185">Reference proteome</keyword>
<reference evidence="1 2" key="1">
    <citation type="journal article" date="2023" name="Science">
        <title>Complex scaffold remodeling in plant triterpene biosynthesis.</title>
        <authorList>
            <person name="De La Pena R."/>
            <person name="Hodgson H."/>
            <person name="Liu J.C."/>
            <person name="Stephenson M.J."/>
            <person name="Martin A.C."/>
            <person name="Owen C."/>
            <person name="Harkess A."/>
            <person name="Leebens-Mack J."/>
            <person name="Jimenez L.E."/>
            <person name="Osbourn A."/>
            <person name="Sattely E.S."/>
        </authorList>
    </citation>
    <scope>NUCLEOTIDE SEQUENCE [LARGE SCALE GENOMIC DNA]</scope>
    <source>
        <strain evidence="2">cv. JPN11</strain>
        <tissue evidence="1">Leaf</tissue>
    </source>
</reference>
<protein>
    <submittedName>
        <fullName evidence="1">CASP-like protein</fullName>
    </submittedName>
</protein>